<comment type="caution">
    <text evidence="1">The sequence shown here is derived from an EMBL/GenBank/DDBJ whole genome shotgun (WGS) entry which is preliminary data.</text>
</comment>
<protein>
    <recommendedName>
        <fullName evidence="3">DUF1573 domain-containing protein</fullName>
    </recommendedName>
</protein>
<dbReference type="InterPro" id="IPR011467">
    <property type="entry name" value="DUF1573"/>
</dbReference>
<dbReference type="EMBL" id="BAABJX010000022">
    <property type="protein sequence ID" value="GAA4830970.1"/>
    <property type="molecule type" value="Genomic_DNA"/>
</dbReference>
<reference evidence="2" key="1">
    <citation type="journal article" date="2019" name="Int. J. Syst. Evol. Microbiol.">
        <title>The Global Catalogue of Microorganisms (GCM) 10K type strain sequencing project: providing services to taxonomists for standard genome sequencing and annotation.</title>
        <authorList>
            <consortium name="The Broad Institute Genomics Platform"/>
            <consortium name="The Broad Institute Genome Sequencing Center for Infectious Disease"/>
            <person name="Wu L."/>
            <person name="Ma J."/>
        </authorList>
    </citation>
    <scope>NUCLEOTIDE SEQUENCE [LARGE SCALE GENOMIC DNA]</scope>
    <source>
        <strain evidence="2">JCM 18326</strain>
    </source>
</reference>
<organism evidence="1 2">
    <name type="scientific">Algivirga pacifica</name>
    <dbReference type="NCBI Taxonomy" id="1162670"/>
    <lineage>
        <taxon>Bacteria</taxon>
        <taxon>Pseudomonadati</taxon>
        <taxon>Bacteroidota</taxon>
        <taxon>Cytophagia</taxon>
        <taxon>Cytophagales</taxon>
        <taxon>Flammeovirgaceae</taxon>
        <taxon>Algivirga</taxon>
    </lineage>
</organism>
<dbReference type="PANTHER" id="PTHR37833">
    <property type="entry name" value="LIPOPROTEIN-RELATED"/>
    <property type="match status" value="1"/>
</dbReference>
<evidence type="ECO:0000313" key="1">
    <source>
        <dbReference type="EMBL" id="GAA4830970.1"/>
    </source>
</evidence>
<name>A0ABP9D803_9BACT</name>
<dbReference type="Gene3D" id="2.60.40.10">
    <property type="entry name" value="Immunoglobulins"/>
    <property type="match status" value="1"/>
</dbReference>
<evidence type="ECO:0000313" key="2">
    <source>
        <dbReference type="Proteomes" id="UP001500298"/>
    </source>
</evidence>
<evidence type="ECO:0008006" key="3">
    <source>
        <dbReference type="Google" id="ProtNLM"/>
    </source>
</evidence>
<gene>
    <name evidence="1" type="ORF">GCM10023331_15350</name>
</gene>
<sequence>MIVNAFGQEAKVDGPKITFEETKHEFGDITQGDVVTHVFKFKNEGTAPLQLNNVRTTCGCTAPQWPKEAIMPGETSEIKVVFNSRGKRGLQNKVITIYSNAVNNTETVKIVTNVLMPKQETE</sequence>
<dbReference type="PANTHER" id="PTHR37833:SF1">
    <property type="entry name" value="SIGNAL PEPTIDE PROTEIN"/>
    <property type="match status" value="1"/>
</dbReference>
<proteinExistence type="predicted"/>
<dbReference type="InterPro" id="IPR013783">
    <property type="entry name" value="Ig-like_fold"/>
</dbReference>
<dbReference type="Proteomes" id="UP001500298">
    <property type="component" value="Unassembled WGS sequence"/>
</dbReference>
<keyword evidence="2" id="KW-1185">Reference proteome</keyword>
<accession>A0ABP9D803</accession>
<dbReference type="Pfam" id="PF07610">
    <property type="entry name" value="DUF1573"/>
    <property type="match status" value="1"/>
</dbReference>